<dbReference type="Proteomes" id="UP000320773">
    <property type="component" value="Unassembled WGS sequence"/>
</dbReference>
<comment type="caution">
    <text evidence="1">The sequence shown here is derived from an EMBL/GenBank/DDBJ whole genome shotgun (WGS) entry which is preliminary data.</text>
</comment>
<protein>
    <submittedName>
        <fullName evidence="1">Uncharacterized protein</fullName>
    </submittedName>
</protein>
<sequence>MSLELSIPFETEEGYQYLVSFREVTPNQNNYGIPLIDVSIVLMSLNIESNSFKTLHKFIKIILDYLLNNDVIIYYYCDVVPVKTRKNRKIKLTPQEFRFKLFSTMFTKRNSEEFYLQEIILNDYEENNHYISLISKIINKEKVELIKSDIEKMNK</sequence>
<proteinExistence type="predicted"/>
<dbReference type="AlphaFoldDB" id="A0A543FZJ4"/>
<reference evidence="1 2" key="1">
    <citation type="submission" date="2019-06" db="EMBL/GenBank/DDBJ databases">
        <title>Genomic Encyclopedia of Archaeal and Bacterial Type Strains, Phase II (KMG-II): from individual species to whole genera.</title>
        <authorList>
            <person name="Goeker M."/>
        </authorList>
    </citation>
    <scope>NUCLEOTIDE SEQUENCE [LARGE SCALE GENOMIC DNA]</scope>
    <source>
        <strain evidence="1 2">DSM 24789</strain>
    </source>
</reference>
<evidence type="ECO:0000313" key="1">
    <source>
        <dbReference type="EMBL" id="TQM39251.1"/>
    </source>
</evidence>
<gene>
    <name evidence="1" type="ORF">BC670_0024</name>
</gene>
<dbReference type="EMBL" id="VFPJ01000001">
    <property type="protein sequence ID" value="TQM39251.1"/>
    <property type="molecule type" value="Genomic_DNA"/>
</dbReference>
<accession>A0A543FZJ4</accession>
<name>A0A543FZJ4_9FLAO</name>
<dbReference type="RefSeq" id="WP_089079455.1">
    <property type="nucleotide sequence ID" value="NZ_VFPJ01000001.1"/>
</dbReference>
<evidence type="ECO:0000313" key="2">
    <source>
        <dbReference type="Proteomes" id="UP000320773"/>
    </source>
</evidence>
<organism evidence="1 2">
    <name type="scientific">Flavobacterium branchiophilum</name>
    <dbReference type="NCBI Taxonomy" id="55197"/>
    <lineage>
        <taxon>Bacteria</taxon>
        <taxon>Pseudomonadati</taxon>
        <taxon>Bacteroidota</taxon>
        <taxon>Flavobacteriia</taxon>
        <taxon>Flavobacteriales</taxon>
        <taxon>Flavobacteriaceae</taxon>
        <taxon>Flavobacterium</taxon>
    </lineage>
</organism>